<keyword evidence="2" id="KW-1185">Reference proteome</keyword>
<evidence type="ECO:0000313" key="2">
    <source>
        <dbReference type="Proteomes" id="UP000634136"/>
    </source>
</evidence>
<protein>
    <submittedName>
        <fullName evidence="1">Uncharacterized protein</fullName>
    </submittedName>
</protein>
<dbReference type="AlphaFoldDB" id="A0A834SEB0"/>
<dbReference type="Proteomes" id="UP000634136">
    <property type="component" value="Unassembled WGS sequence"/>
</dbReference>
<accession>A0A834SEB0</accession>
<organism evidence="1 2">
    <name type="scientific">Senna tora</name>
    <dbReference type="NCBI Taxonomy" id="362788"/>
    <lineage>
        <taxon>Eukaryota</taxon>
        <taxon>Viridiplantae</taxon>
        <taxon>Streptophyta</taxon>
        <taxon>Embryophyta</taxon>
        <taxon>Tracheophyta</taxon>
        <taxon>Spermatophyta</taxon>
        <taxon>Magnoliopsida</taxon>
        <taxon>eudicotyledons</taxon>
        <taxon>Gunneridae</taxon>
        <taxon>Pentapetalae</taxon>
        <taxon>rosids</taxon>
        <taxon>fabids</taxon>
        <taxon>Fabales</taxon>
        <taxon>Fabaceae</taxon>
        <taxon>Caesalpinioideae</taxon>
        <taxon>Cassia clade</taxon>
        <taxon>Senna</taxon>
    </lineage>
</organism>
<evidence type="ECO:0000313" key="1">
    <source>
        <dbReference type="EMBL" id="KAF7801777.1"/>
    </source>
</evidence>
<name>A0A834SEB0_9FABA</name>
<proteinExistence type="predicted"/>
<dbReference type="EMBL" id="JAAIUW010000013">
    <property type="protein sequence ID" value="KAF7801777.1"/>
    <property type="molecule type" value="Genomic_DNA"/>
</dbReference>
<gene>
    <name evidence="1" type="ORF">G2W53_040888</name>
</gene>
<comment type="caution">
    <text evidence="1">The sequence shown here is derived from an EMBL/GenBank/DDBJ whole genome shotgun (WGS) entry which is preliminary data.</text>
</comment>
<reference evidence="1" key="1">
    <citation type="submission" date="2020-09" db="EMBL/GenBank/DDBJ databases">
        <title>Genome-Enabled Discovery of Anthraquinone Biosynthesis in Senna tora.</title>
        <authorList>
            <person name="Kang S.-H."/>
            <person name="Pandey R.P."/>
            <person name="Lee C.-M."/>
            <person name="Sim J.-S."/>
            <person name="Jeong J.-T."/>
            <person name="Choi B.-S."/>
            <person name="Jung M."/>
            <person name="Ginzburg D."/>
            <person name="Zhao K."/>
            <person name="Won S.Y."/>
            <person name="Oh T.-J."/>
            <person name="Yu Y."/>
            <person name="Kim N.-H."/>
            <person name="Lee O.R."/>
            <person name="Lee T.-H."/>
            <person name="Bashyal P."/>
            <person name="Kim T.-S."/>
            <person name="Lee W.-H."/>
            <person name="Kawkins C."/>
            <person name="Kim C.-K."/>
            <person name="Kim J.S."/>
            <person name="Ahn B.O."/>
            <person name="Rhee S.Y."/>
            <person name="Sohng J.K."/>
        </authorList>
    </citation>
    <scope>NUCLEOTIDE SEQUENCE</scope>
    <source>
        <tissue evidence="1">Leaf</tissue>
    </source>
</reference>
<sequence>MREVAPWRESDAQVSYQKFKPRCLGA</sequence>